<dbReference type="InterPro" id="IPR036465">
    <property type="entry name" value="vWFA_dom_sf"/>
</dbReference>
<protein>
    <recommendedName>
        <fullName evidence="4">VWA domain-containing protein</fullName>
    </recommendedName>
</protein>
<name>A0ABQ5RCP9_9ACTN</name>
<dbReference type="RefSeq" id="WP_281906095.1">
    <property type="nucleotide sequence ID" value="NZ_BSDI01000096.1"/>
</dbReference>
<sequence>MPHPSGHLRPAGSPKPGDKDWQAWSNAWTKHIKVLTGRTDLTVIVAPGAGGGAPACFYPTEKRIEVNATHIGDKPDIADPARAAHRRTVPTAYGLLVHEAAHATHSRWQTPRGTPPIVAAAADLLEESRAESRQRGRRRADRRWLRHTVNTLITADEAPVDDPWHAGHLAGLLLARVDARIVTSKDVRTVRGAILTVLGAKKLKRLREIWKAAHTVDDDDAATMIDLGWQWCQALGIDPRKRRKVPVADAGVFPGQLAKALGDYLAAVAGISPAEFTAQLIASRHSAPATWRRRNPTVEEQQAARQLAARLQAARSHQPEPDTRPSVIPPGRLRVRQAITADAQRDAGAIPTAAPWRQRATLPPPKPTLRIAVLVDTSASMDSYAGPLSSAGWILSTAAHRNHAATATIAFGSTATLLVPARQRPTQVLDISPGGGTSAFGDAVKLADQILDMRQRGPLRMLAVVSDGALDDIDTGQKLITTLHRSGCTVLWLRPDGLSGHTFGHTTTLTVANPVEAIEQICAAAITALENA</sequence>
<evidence type="ECO:0000313" key="3">
    <source>
        <dbReference type="Proteomes" id="UP001144280"/>
    </source>
</evidence>
<dbReference type="Pfam" id="PF05762">
    <property type="entry name" value="VWA_CoxE"/>
    <property type="match status" value="1"/>
</dbReference>
<dbReference type="SUPFAM" id="SSF53300">
    <property type="entry name" value="vWA-like"/>
    <property type="match status" value="1"/>
</dbReference>
<gene>
    <name evidence="2" type="ORF">Pa4123_89810</name>
</gene>
<dbReference type="InterPro" id="IPR008912">
    <property type="entry name" value="Uncharacterised_CoxE"/>
</dbReference>
<evidence type="ECO:0008006" key="4">
    <source>
        <dbReference type="Google" id="ProtNLM"/>
    </source>
</evidence>
<dbReference type="CDD" id="cd00198">
    <property type="entry name" value="vWFA"/>
    <property type="match status" value="1"/>
</dbReference>
<dbReference type="Gene3D" id="3.40.50.410">
    <property type="entry name" value="von Willebrand factor, type A domain"/>
    <property type="match status" value="1"/>
</dbReference>
<feature type="region of interest" description="Disordered" evidence="1">
    <location>
        <begin position="309"/>
        <end position="329"/>
    </location>
</feature>
<organism evidence="2 3">
    <name type="scientific">Phytohabitans aurantiacus</name>
    <dbReference type="NCBI Taxonomy" id="3016789"/>
    <lineage>
        <taxon>Bacteria</taxon>
        <taxon>Bacillati</taxon>
        <taxon>Actinomycetota</taxon>
        <taxon>Actinomycetes</taxon>
        <taxon>Micromonosporales</taxon>
        <taxon>Micromonosporaceae</taxon>
    </lineage>
</organism>
<dbReference type="EMBL" id="BSDI01000096">
    <property type="protein sequence ID" value="GLI03702.1"/>
    <property type="molecule type" value="Genomic_DNA"/>
</dbReference>
<comment type="caution">
    <text evidence="2">The sequence shown here is derived from an EMBL/GenBank/DDBJ whole genome shotgun (WGS) entry which is preliminary data.</text>
</comment>
<feature type="region of interest" description="Disordered" evidence="1">
    <location>
        <begin position="1"/>
        <end position="21"/>
    </location>
</feature>
<keyword evidence="3" id="KW-1185">Reference proteome</keyword>
<accession>A0ABQ5RCP9</accession>
<evidence type="ECO:0000256" key="1">
    <source>
        <dbReference type="SAM" id="MobiDB-lite"/>
    </source>
</evidence>
<reference evidence="2" key="1">
    <citation type="submission" date="2022-12" db="EMBL/GenBank/DDBJ databases">
        <title>New Phytohabitans aurantiacus sp. RD004123 nov., an actinomycete isolated from soil.</title>
        <authorList>
            <person name="Triningsih D.W."/>
            <person name="Harunari E."/>
            <person name="Igarashi Y."/>
        </authorList>
    </citation>
    <scope>NUCLEOTIDE SEQUENCE</scope>
    <source>
        <strain evidence="2">RD004123</strain>
    </source>
</reference>
<proteinExistence type="predicted"/>
<evidence type="ECO:0000313" key="2">
    <source>
        <dbReference type="EMBL" id="GLI03702.1"/>
    </source>
</evidence>
<dbReference type="Proteomes" id="UP001144280">
    <property type="component" value="Unassembled WGS sequence"/>
</dbReference>